<dbReference type="GO" id="GO:0055085">
    <property type="term" value="P:transmembrane transport"/>
    <property type="evidence" value="ECO:0007669"/>
    <property type="project" value="InterPro"/>
</dbReference>
<keyword evidence="4 8" id="KW-0812">Transmembrane</keyword>
<evidence type="ECO:0000259" key="9">
    <source>
        <dbReference type="PROSITE" id="PS50928"/>
    </source>
</evidence>
<dbReference type="InterPro" id="IPR000515">
    <property type="entry name" value="MetI-like"/>
</dbReference>
<organism evidence="10 11">
    <name type="scientific">Jeotgalicoccus saudimassiliensis</name>
    <dbReference type="NCBI Taxonomy" id="1461582"/>
    <lineage>
        <taxon>Bacteria</taxon>
        <taxon>Bacillati</taxon>
        <taxon>Bacillota</taxon>
        <taxon>Bacilli</taxon>
        <taxon>Bacillales</taxon>
        <taxon>Staphylococcaceae</taxon>
        <taxon>Jeotgalicoccus</taxon>
    </lineage>
</organism>
<dbReference type="EMBL" id="CCSE01000001">
    <property type="protein sequence ID" value="CEA03057.1"/>
    <property type="molecule type" value="Genomic_DNA"/>
</dbReference>
<evidence type="ECO:0000313" key="10">
    <source>
        <dbReference type="EMBL" id="CEA03057.1"/>
    </source>
</evidence>
<dbReference type="InterPro" id="IPR051204">
    <property type="entry name" value="ABC_transp_perm/SBD"/>
</dbReference>
<proteinExistence type="inferred from homology"/>
<evidence type="ECO:0000256" key="2">
    <source>
        <dbReference type="ARBA" id="ARBA00022448"/>
    </source>
</evidence>
<feature type="transmembrane region" description="Helical" evidence="8">
    <location>
        <begin position="62"/>
        <end position="83"/>
    </location>
</feature>
<dbReference type="GO" id="GO:0005886">
    <property type="term" value="C:plasma membrane"/>
    <property type="evidence" value="ECO:0007669"/>
    <property type="project" value="UniProtKB-SubCell"/>
</dbReference>
<feature type="transmembrane region" description="Helical" evidence="8">
    <location>
        <begin position="89"/>
        <end position="112"/>
    </location>
</feature>
<sequence length="229" mass="24532">MTGNLMSDLYNYFVNNFAYLLSLFTDHLLMSVYGVLFAAIVGIPVGIFIARYAKLSGIVITLANIIQTIPALAMLAILMLVMGLGTNTVIVTVFLYALLPIIKNTYAGITGVDKNITDAGKSMGMTRNQVLRMIELPLALSVIIGGLRIALVVAIGIVAIGSFIGAPTLSDLIIRGTNATDGTVYILAGAIPIALIAIIIDFALRFLERKLDPTYNPEDKEPKAQTVNN</sequence>
<dbReference type="GO" id="GO:0015675">
    <property type="term" value="P:nickel cation transport"/>
    <property type="evidence" value="ECO:0007669"/>
    <property type="project" value="UniProtKB-KW"/>
</dbReference>
<evidence type="ECO:0000256" key="1">
    <source>
        <dbReference type="ARBA" id="ARBA00004141"/>
    </source>
</evidence>
<evidence type="ECO:0000256" key="5">
    <source>
        <dbReference type="ARBA" id="ARBA00022989"/>
    </source>
</evidence>
<dbReference type="InterPro" id="IPR035906">
    <property type="entry name" value="MetI-like_sf"/>
</dbReference>
<keyword evidence="5 8" id="KW-1133">Transmembrane helix</keyword>
<keyword evidence="6" id="KW-0921">Nickel transport</keyword>
<dbReference type="SUPFAM" id="SSF161098">
    <property type="entry name" value="MetI-like"/>
    <property type="match status" value="1"/>
</dbReference>
<dbReference type="GO" id="GO:0031460">
    <property type="term" value="P:glycine betaine transport"/>
    <property type="evidence" value="ECO:0007669"/>
    <property type="project" value="TreeGrafter"/>
</dbReference>
<gene>
    <name evidence="10" type="primary">opuCD</name>
    <name evidence="10" type="ORF">BN1048_01963</name>
</gene>
<comment type="similarity">
    <text evidence="8">Belongs to the binding-protein-dependent transport system permease family.</text>
</comment>
<keyword evidence="11" id="KW-1185">Reference proteome</keyword>
<evidence type="ECO:0000313" key="11">
    <source>
        <dbReference type="Proteomes" id="UP000044136"/>
    </source>
</evidence>
<dbReference type="eggNOG" id="COG1174">
    <property type="taxonomic scope" value="Bacteria"/>
</dbReference>
<dbReference type="PANTHER" id="PTHR30177">
    <property type="entry name" value="GLYCINE BETAINE/L-PROLINE TRANSPORT SYSTEM PERMEASE PROTEIN PROW"/>
    <property type="match status" value="1"/>
</dbReference>
<dbReference type="FunFam" id="1.10.3720.10:FF:000001">
    <property type="entry name" value="Glycine betaine ABC transporter, permease"/>
    <property type="match status" value="1"/>
</dbReference>
<feature type="transmembrane region" description="Helical" evidence="8">
    <location>
        <begin position="28"/>
        <end position="50"/>
    </location>
</feature>
<feature type="transmembrane region" description="Helical" evidence="8">
    <location>
        <begin position="184"/>
        <end position="204"/>
    </location>
</feature>
<evidence type="ECO:0000256" key="8">
    <source>
        <dbReference type="RuleBase" id="RU363032"/>
    </source>
</evidence>
<protein>
    <submittedName>
        <fullName evidence="10">Glycine betaine/carnitine/choline transport system permease protein OpuCD</fullName>
    </submittedName>
</protein>
<evidence type="ECO:0000256" key="3">
    <source>
        <dbReference type="ARBA" id="ARBA00022596"/>
    </source>
</evidence>
<keyword evidence="6" id="KW-0406">Ion transport</keyword>
<comment type="subcellular location">
    <subcellularLocation>
        <location evidence="8">Cell membrane</location>
        <topology evidence="8">Multi-pass membrane protein</topology>
    </subcellularLocation>
    <subcellularLocation>
        <location evidence="1">Membrane</location>
        <topology evidence="1">Multi-pass membrane protein</topology>
    </subcellularLocation>
</comment>
<dbReference type="Proteomes" id="UP000044136">
    <property type="component" value="Unassembled WGS sequence"/>
</dbReference>
<dbReference type="Pfam" id="PF00528">
    <property type="entry name" value="BPD_transp_1"/>
    <property type="match status" value="1"/>
</dbReference>
<keyword evidence="2 8" id="KW-0813">Transport</keyword>
<dbReference type="RefSeq" id="WP_035810701.1">
    <property type="nucleotide sequence ID" value="NZ_CCSE01000001.1"/>
</dbReference>
<feature type="transmembrane region" description="Helical" evidence="8">
    <location>
        <begin position="133"/>
        <end position="164"/>
    </location>
</feature>
<evidence type="ECO:0000256" key="4">
    <source>
        <dbReference type="ARBA" id="ARBA00022692"/>
    </source>
</evidence>
<dbReference type="OrthoDB" id="9801163at2"/>
<dbReference type="Gene3D" id="1.10.3720.10">
    <property type="entry name" value="MetI-like"/>
    <property type="match status" value="1"/>
</dbReference>
<dbReference type="HOGENOM" id="CLU_046113_7_2_9"/>
<reference evidence="10 11" key="1">
    <citation type="submission" date="2014-07" db="EMBL/GenBank/DDBJ databases">
        <authorList>
            <person name="Urmite Genomes Urmite Genomes"/>
        </authorList>
    </citation>
    <scope>NUCLEOTIDE SEQUENCE [LARGE SCALE GENOMIC DNA]</scope>
    <source>
        <strain evidence="10 11">13MG44_air</strain>
    </source>
</reference>
<name>A0A078MCA4_9STAP</name>
<dbReference type="AlphaFoldDB" id="A0A078MCA4"/>
<keyword evidence="3" id="KW-0533">Nickel</keyword>
<dbReference type="CDD" id="cd06261">
    <property type="entry name" value="TM_PBP2"/>
    <property type="match status" value="1"/>
</dbReference>
<feature type="domain" description="ABC transmembrane type-1" evidence="9">
    <location>
        <begin position="24"/>
        <end position="204"/>
    </location>
</feature>
<evidence type="ECO:0000256" key="6">
    <source>
        <dbReference type="ARBA" id="ARBA00023112"/>
    </source>
</evidence>
<evidence type="ECO:0000256" key="7">
    <source>
        <dbReference type="ARBA" id="ARBA00023136"/>
    </source>
</evidence>
<keyword evidence="7 8" id="KW-0472">Membrane</keyword>
<dbReference type="STRING" id="1461582.BN1048_01963"/>
<dbReference type="PANTHER" id="PTHR30177:SF4">
    <property type="entry name" value="OSMOPROTECTANT IMPORT PERMEASE PROTEIN OSMW"/>
    <property type="match status" value="1"/>
</dbReference>
<dbReference type="PROSITE" id="PS50928">
    <property type="entry name" value="ABC_TM1"/>
    <property type="match status" value="1"/>
</dbReference>
<accession>A0A078MCA4</accession>